<proteinExistence type="predicted"/>
<organism evidence="2 3">
    <name type="scientific">Gemmobacter caeni</name>
    <dbReference type="NCBI Taxonomy" id="589035"/>
    <lineage>
        <taxon>Bacteria</taxon>
        <taxon>Pseudomonadati</taxon>
        <taxon>Pseudomonadota</taxon>
        <taxon>Alphaproteobacteria</taxon>
        <taxon>Rhodobacterales</taxon>
        <taxon>Paracoccaceae</taxon>
        <taxon>Gemmobacter</taxon>
    </lineage>
</organism>
<sequence>MSPDQLPEIIAVKWKLWTLIVALGALTFALRFSFLGVIGARPLPPMVLRLLRYTPMAVIPGLVAPAVLWPAATGGETDPVRLAAAVMTVLAGVITRNTLASIGAGVAVLFGLPLLLG</sequence>
<feature type="transmembrane region" description="Helical" evidence="1">
    <location>
        <begin position="16"/>
        <end position="38"/>
    </location>
</feature>
<evidence type="ECO:0000313" key="3">
    <source>
        <dbReference type="Proteomes" id="UP000244224"/>
    </source>
</evidence>
<accession>A0A2T6B562</accession>
<dbReference type="InterPro" id="IPR008407">
    <property type="entry name" value="Brnchd-chn_aa_trnsp_AzlD"/>
</dbReference>
<gene>
    <name evidence="2" type="ORF">C8N34_104339</name>
</gene>
<dbReference type="Proteomes" id="UP000244224">
    <property type="component" value="Unassembled WGS sequence"/>
</dbReference>
<evidence type="ECO:0000256" key="1">
    <source>
        <dbReference type="SAM" id="Phobius"/>
    </source>
</evidence>
<protein>
    <submittedName>
        <fullName evidence="2">Branched-subunit amino acid transport protein</fullName>
    </submittedName>
</protein>
<feature type="transmembrane region" description="Helical" evidence="1">
    <location>
        <begin position="83"/>
        <end position="116"/>
    </location>
</feature>
<feature type="transmembrane region" description="Helical" evidence="1">
    <location>
        <begin position="50"/>
        <end position="71"/>
    </location>
</feature>
<reference evidence="2 3" key="1">
    <citation type="submission" date="2018-04" db="EMBL/GenBank/DDBJ databases">
        <title>Genomic Encyclopedia of Archaeal and Bacterial Type Strains, Phase II (KMG-II): from individual species to whole genera.</title>
        <authorList>
            <person name="Goeker M."/>
        </authorList>
    </citation>
    <scope>NUCLEOTIDE SEQUENCE [LARGE SCALE GENOMIC DNA]</scope>
    <source>
        <strain evidence="2 3">DSM 21823</strain>
    </source>
</reference>
<dbReference type="EMBL" id="QBKP01000004">
    <property type="protein sequence ID" value="PTX51219.1"/>
    <property type="molecule type" value="Genomic_DNA"/>
</dbReference>
<keyword evidence="1" id="KW-0472">Membrane</keyword>
<keyword evidence="1" id="KW-0812">Transmembrane</keyword>
<keyword evidence="1" id="KW-1133">Transmembrane helix</keyword>
<dbReference type="Pfam" id="PF05437">
    <property type="entry name" value="AzlD"/>
    <property type="match status" value="1"/>
</dbReference>
<name>A0A2T6B562_9RHOB</name>
<dbReference type="AlphaFoldDB" id="A0A2T6B562"/>
<keyword evidence="3" id="KW-1185">Reference proteome</keyword>
<evidence type="ECO:0000313" key="2">
    <source>
        <dbReference type="EMBL" id="PTX51219.1"/>
    </source>
</evidence>
<dbReference type="RefSeq" id="WP_054302515.1">
    <property type="nucleotide sequence ID" value="NZ_QBKP01000004.1"/>
</dbReference>
<comment type="caution">
    <text evidence="2">The sequence shown here is derived from an EMBL/GenBank/DDBJ whole genome shotgun (WGS) entry which is preliminary data.</text>
</comment>
<dbReference type="OrthoDB" id="6119856at2"/>